<keyword evidence="1" id="KW-0479">Metal-binding</keyword>
<dbReference type="GO" id="GO:0005689">
    <property type="term" value="C:U12-type spliceosomal complex"/>
    <property type="evidence" value="ECO:0007669"/>
    <property type="project" value="TreeGrafter"/>
</dbReference>
<dbReference type="PANTHER" id="PTHR16465:SF0">
    <property type="entry name" value="ZINC FINGER MATRIN-TYPE PROTEIN 5"/>
    <property type="match status" value="1"/>
</dbReference>
<reference evidence="3" key="1">
    <citation type="submission" date="2021-12" db="EMBL/GenBank/DDBJ databases">
        <authorList>
            <person name="Martin H S."/>
        </authorList>
    </citation>
    <scope>NUCLEOTIDE SEQUENCE</scope>
</reference>
<evidence type="ECO:0000259" key="2">
    <source>
        <dbReference type="PROSITE" id="PS50103"/>
    </source>
</evidence>
<dbReference type="InterPro" id="IPR000571">
    <property type="entry name" value="Znf_CCCH"/>
</dbReference>
<dbReference type="PANTHER" id="PTHR16465">
    <property type="entry name" value="NUCLEASE-RELATED"/>
    <property type="match status" value="1"/>
</dbReference>
<dbReference type="OrthoDB" id="2417221at2759"/>
<protein>
    <recommendedName>
        <fullName evidence="2">C3H1-type domain-containing protein</fullName>
    </recommendedName>
</protein>
<dbReference type="AlphaFoldDB" id="A0A8J9Y9P8"/>
<gene>
    <name evidence="3" type="ORF">BINO364_LOCUS4952</name>
</gene>
<feature type="non-terminal residue" evidence="3">
    <location>
        <position position="319"/>
    </location>
</feature>
<organism evidence="3 4">
    <name type="scientific">Brenthis ino</name>
    <name type="common">lesser marbled fritillary</name>
    <dbReference type="NCBI Taxonomy" id="405034"/>
    <lineage>
        <taxon>Eukaryota</taxon>
        <taxon>Metazoa</taxon>
        <taxon>Ecdysozoa</taxon>
        <taxon>Arthropoda</taxon>
        <taxon>Hexapoda</taxon>
        <taxon>Insecta</taxon>
        <taxon>Pterygota</taxon>
        <taxon>Neoptera</taxon>
        <taxon>Endopterygota</taxon>
        <taxon>Lepidoptera</taxon>
        <taxon>Glossata</taxon>
        <taxon>Ditrysia</taxon>
        <taxon>Papilionoidea</taxon>
        <taxon>Nymphalidae</taxon>
        <taxon>Heliconiinae</taxon>
        <taxon>Argynnini</taxon>
        <taxon>Brenthis</taxon>
    </lineage>
</organism>
<dbReference type="Proteomes" id="UP000838878">
    <property type="component" value="Chromosome 13"/>
</dbReference>
<evidence type="ECO:0000313" key="3">
    <source>
        <dbReference type="EMBL" id="CAH0718470.1"/>
    </source>
</evidence>
<sequence>MVSAPSIIRTHIKGVVHQKLVSEHYQQYKDPETILKEESIKKPCIKFAKGECQFGGICRYSHYTAQELHELRLQVAANKRTESEDSNANYEEYNTEFPDNKSRNCNEKNTMIYDENGVTHIFPWAYNSMFDNYEVLFSIEVTSHPSFNFLRLRDQLKDLAIADAKYQNTIHKYDSIKTQNELDEGNAIIFVPIRNHGNNYGKQIARMKKQNELKAEQMQAEHEARMKEVIYFMKDHMMTTKYLYDEVQRIKRTRRVKGNLRKMVEYLEKPERYKMKKLMLRFFKVLVKRFAKKSSVWDQEMHDTAINIIKDPFNDGVIN</sequence>
<feature type="domain" description="C3H1-type" evidence="2">
    <location>
        <begin position="38"/>
        <end position="65"/>
    </location>
</feature>
<keyword evidence="1" id="KW-0862">Zinc</keyword>
<accession>A0A8J9Y9P8</accession>
<dbReference type="EMBL" id="OV170233">
    <property type="protein sequence ID" value="CAH0718470.1"/>
    <property type="molecule type" value="Genomic_DNA"/>
</dbReference>
<feature type="zinc finger region" description="C3H1-type" evidence="1">
    <location>
        <begin position="38"/>
        <end position="65"/>
    </location>
</feature>
<evidence type="ECO:0000313" key="4">
    <source>
        <dbReference type="Proteomes" id="UP000838878"/>
    </source>
</evidence>
<dbReference type="PROSITE" id="PS50103">
    <property type="entry name" value="ZF_C3H1"/>
    <property type="match status" value="1"/>
</dbReference>
<dbReference type="GO" id="GO:0008270">
    <property type="term" value="F:zinc ion binding"/>
    <property type="evidence" value="ECO:0007669"/>
    <property type="project" value="UniProtKB-KW"/>
</dbReference>
<evidence type="ECO:0000256" key="1">
    <source>
        <dbReference type="PROSITE-ProRule" id="PRU00723"/>
    </source>
</evidence>
<name>A0A8J9Y9P8_9NEOP</name>
<keyword evidence="1" id="KW-0863">Zinc-finger</keyword>
<proteinExistence type="predicted"/>
<keyword evidence="4" id="KW-1185">Reference proteome</keyword>